<dbReference type="Proteomes" id="UP000481030">
    <property type="component" value="Unassembled WGS sequence"/>
</dbReference>
<proteinExistence type="predicted"/>
<reference evidence="1 2" key="1">
    <citation type="journal article" date="2016" name="Antonie Van Leeuwenhoek">
        <title>Bacillus depressus sp. nov., isolated from soil of a sunflower field.</title>
        <authorList>
            <person name="Wei X."/>
            <person name="Xin D."/>
            <person name="Xin Y."/>
            <person name="Zhang H."/>
            <person name="Wang T."/>
            <person name="Zhang J."/>
        </authorList>
    </citation>
    <scope>NUCLEOTIDE SEQUENCE [LARGE SCALE GENOMIC DNA]</scope>
    <source>
        <strain evidence="1 2">BZ1</strain>
    </source>
</reference>
<organism evidence="1 2">
    <name type="scientific">Cytobacillus depressus</name>
    <dbReference type="NCBI Taxonomy" id="1602942"/>
    <lineage>
        <taxon>Bacteria</taxon>
        <taxon>Bacillati</taxon>
        <taxon>Bacillota</taxon>
        <taxon>Bacilli</taxon>
        <taxon>Bacillales</taxon>
        <taxon>Bacillaceae</taxon>
        <taxon>Cytobacillus</taxon>
    </lineage>
</organism>
<dbReference type="OrthoDB" id="2602945at2"/>
<dbReference type="EMBL" id="WBOS01000012">
    <property type="protein sequence ID" value="KAB2331153.1"/>
    <property type="molecule type" value="Genomic_DNA"/>
</dbReference>
<accession>A0A6L3V2Y4</accession>
<keyword evidence="2" id="KW-1185">Reference proteome</keyword>
<evidence type="ECO:0008006" key="3">
    <source>
        <dbReference type="Google" id="ProtNLM"/>
    </source>
</evidence>
<evidence type="ECO:0000313" key="2">
    <source>
        <dbReference type="Proteomes" id="UP000481030"/>
    </source>
</evidence>
<name>A0A6L3V2Y4_9BACI</name>
<protein>
    <recommendedName>
        <fullName evidence="3">YheE family protein</fullName>
    </recommendedName>
</protein>
<dbReference type="RefSeq" id="WP_151536351.1">
    <property type="nucleotide sequence ID" value="NZ_WBOS01000012.1"/>
</dbReference>
<comment type="caution">
    <text evidence="1">The sequence shown here is derived from an EMBL/GenBank/DDBJ whole genome shotgun (WGS) entry which is preliminary data.</text>
</comment>
<sequence>MVKNFNVNKKLFKGQFHERHTFSVNFQGNEYQGIYHNGKISWFNPQPINHIKEKYLAIMESIVHKKMCYR</sequence>
<evidence type="ECO:0000313" key="1">
    <source>
        <dbReference type="EMBL" id="KAB2331153.1"/>
    </source>
</evidence>
<gene>
    <name evidence="1" type="ORF">F7731_18930</name>
</gene>
<dbReference type="AlphaFoldDB" id="A0A6L3V2Y4"/>